<proteinExistence type="predicted"/>
<comment type="caution">
    <text evidence="1">The sequence shown here is derived from an EMBL/GenBank/DDBJ whole genome shotgun (WGS) entry which is preliminary data.</text>
</comment>
<evidence type="ECO:0000313" key="2">
    <source>
        <dbReference type="Proteomes" id="UP000023152"/>
    </source>
</evidence>
<organism evidence="1 2">
    <name type="scientific">Reticulomyxa filosa</name>
    <dbReference type="NCBI Taxonomy" id="46433"/>
    <lineage>
        <taxon>Eukaryota</taxon>
        <taxon>Sar</taxon>
        <taxon>Rhizaria</taxon>
        <taxon>Retaria</taxon>
        <taxon>Foraminifera</taxon>
        <taxon>Monothalamids</taxon>
        <taxon>Reticulomyxidae</taxon>
        <taxon>Reticulomyxa</taxon>
    </lineage>
</organism>
<dbReference type="OrthoDB" id="6116485at2759"/>
<evidence type="ECO:0008006" key="3">
    <source>
        <dbReference type="Google" id="ProtNLM"/>
    </source>
</evidence>
<evidence type="ECO:0000313" key="1">
    <source>
        <dbReference type="EMBL" id="ETO15137.1"/>
    </source>
</evidence>
<gene>
    <name evidence="1" type="ORF">RFI_22227</name>
</gene>
<dbReference type="EMBL" id="ASPP01019433">
    <property type="protein sequence ID" value="ETO15137.1"/>
    <property type="molecule type" value="Genomic_DNA"/>
</dbReference>
<protein>
    <recommendedName>
        <fullName evidence="3">Caspase family p20 domain-containing protein</fullName>
    </recommendedName>
</protein>
<dbReference type="Gene3D" id="3.40.50.1460">
    <property type="match status" value="1"/>
</dbReference>
<accession>X6MNX3</accession>
<dbReference type="Proteomes" id="UP000023152">
    <property type="component" value="Unassembled WGS sequence"/>
</dbReference>
<keyword evidence="2" id="KW-1185">Reference proteome</keyword>
<dbReference type="InterPro" id="IPR029030">
    <property type="entry name" value="Caspase-like_dom_sf"/>
</dbReference>
<feature type="non-terminal residue" evidence="1">
    <location>
        <position position="357"/>
    </location>
</feature>
<sequence length="357" mass="40554">MSTFNAFVTVGVKKYVLNLTSLTIESLKEQIVEVTKNEQQGNVLVKVTTCDGRVIEEEQHLQQAVANHQMDFMAYFQSKSVLKEEKKVMTYEMNDPLVLLTGAMQYDQRRYLDGVKKDLCLLQALFEVKFGYRVCNTYNPQNPVTESLTLKELENVIGKHCTDSGDNYDGLIFVWCGHGEGGEGLETAENTIITSDNKTKAFKDVQDEFAIKTDCFVGKPKIFIKIVSEEQMQDESDLTERMQRTKRMQHAAWIAHADVITIFANMRMESILDCFGNEHVNTNIASFFTRVFCQVIHTNLNKNLSFILNQVAQIAHQQICGRDETLPIENNNAIENNAIENNAIENNAIENNAIENN</sequence>
<reference evidence="1 2" key="1">
    <citation type="journal article" date="2013" name="Curr. Biol.">
        <title>The Genome of the Foraminiferan Reticulomyxa filosa.</title>
        <authorList>
            <person name="Glockner G."/>
            <person name="Hulsmann N."/>
            <person name="Schleicher M."/>
            <person name="Noegel A.A."/>
            <person name="Eichinger L."/>
            <person name="Gallinger C."/>
            <person name="Pawlowski J."/>
            <person name="Sierra R."/>
            <person name="Euteneuer U."/>
            <person name="Pillet L."/>
            <person name="Moustafa A."/>
            <person name="Platzer M."/>
            <person name="Groth M."/>
            <person name="Szafranski K."/>
            <person name="Schliwa M."/>
        </authorList>
    </citation>
    <scope>NUCLEOTIDE SEQUENCE [LARGE SCALE GENOMIC DNA]</scope>
</reference>
<name>X6MNX3_RETFI</name>
<dbReference type="AlphaFoldDB" id="X6MNX3"/>
<dbReference type="SUPFAM" id="SSF52129">
    <property type="entry name" value="Caspase-like"/>
    <property type="match status" value="1"/>
</dbReference>